<protein>
    <recommendedName>
        <fullName evidence="11">Holo-[acyl-carrier-protein] synthase</fullName>
        <shortName evidence="11">Holo-ACP synthase</shortName>
        <ecNumber evidence="11">2.7.8.7</ecNumber>
    </recommendedName>
    <alternativeName>
        <fullName evidence="11">4'-phosphopantetheinyl transferase AcpS</fullName>
    </alternativeName>
</protein>
<dbReference type="EC" id="2.7.8.7" evidence="11"/>
<dbReference type="STRING" id="128944.AWM75_03890"/>
<dbReference type="InterPro" id="IPR050559">
    <property type="entry name" value="P-Pant_transferase_sf"/>
</dbReference>
<dbReference type="PANTHER" id="PTHR12215:SF10">
    <property type="entry name" value="L-AMINOADIPATE-SEMIALDEHYDE DEHYDROGENASE-PHOSPHOPANTETHEINYL TRANSFERASE"/>
    <property type="match status" value="1"/>
</dbReference>
<dbReference type="NCBIfam" id="TIGR00556">
    <property type="entry name" value="pantethn_trn"/>
    <property type="match status" value="1"/>
</dbReference>
<evidence type="ECO:0000256" key="2">
    <source>
        <dbReference type="ARBA" id="ARBA00010990"/>
    </source>
</evidence>
<dbReference type="RefSeq" id="WP_067978466.1">
    <property type="nucleotide sequence ID" value="NZ_CP014163.1"/>
</dbReference>
<accession>A0A0X8FKW7</accession>
<dbReference type="Gene3D" id="3.90.470.20">
    <property type="entry name" value="4'-phosphopantetheinyl transferase domain"/>
    <property type="match status" value="1"/>
</dbReference>
<gene>
    <name evidence="11" type="primary">acpS</name>
    <name evidence="12" type="ORF">AWM75_03890</name>
</gene>
<keyword evidence="5 11" id="KW-0808">Transferase</keyword>
<dbReference type="GO" id="GO:0006633">
    <property type="term" value="P:fatty acid biosynthetic process"/>
    <property type="evidence" value="ECO:0007669"/>
    <property type="project" value="UniProtKB-UniRule"/>
</dbReference>
<proteinExistence type="inferred from homology"/>
<dbReference type="InterPro" id="IPR037143">
    <property type="entry name" value="4-PPantetheinyl_Trfase_dom_sf"/>
</dbReference>
<keyword evidence="10 11" id="KW-0275">Fatty acid biosynthesis</keyword>
<dbReference type="InterPro" id="IPR008278">
    <property type="entry name" value="4-PPantetheinyl_Trfase_dom"/>
</dbReference>
<dbReference type="Pfam" id="PF01648">
    <property type="entry name" value="ACPS"/>
    <property type="match status" value="1"/>
</dbReference>
<comment type="subcellular location">
    <subcellularLocation>
        <location evidence="11">Cytoplasm</location>
    </subcellularLocation>
</comment>
<dbReference type="NCBIfam" id="TIGR00516">
    <property type="entry name" value="acpS"/>
    <property type="match status" value="1"/>
</dbReference>
<dbReference type="AlphaFoldDB" id="A0A0X8FKW7"/>
<keyword evidence="4 11" id="KW-0444">Lipid biosynthesis</keyword>
<evidence type="ECO:0000256" key="11">
    <source>
        <dbReference type="HAMAP-Rule" id="MF_00101"/>
    </source>
</evidence>
<comment type="function">
    <text evidence="11">Transfers the 4'-phosphopantetheine moiety from coenzyme A to a Ser of acyl-carrier-protein.</text>
</comment>
<comment type="catalytic activity">
    <reaction evidence="11">
        <text>apo-[ACP] + CoA = holo-[ACP] + adenosine 3',5'-bisphosphate + H(+)</text>
        <dbReference type="Rhea" id="RHEA:12068"/>
        <dbReference type="Rhea" id="RHEA-COMP:9685"/>
        <dbReference type="Rhea" id="RHEA-COMP:9690"/>
        <dbReference type="ChEBI" id="CHEBI:15378"/>
        <dbReference type="ChEBI" id="CHEBI:29999"/>
        <dbReference type="ChEBI" id="CHEBI:57287"/>
        <dbReference type="ChEBI" id="CHEBI:58343"/>
        <dbReference type="ChEBI" id="CHEBI:64479"/>
        <dbReference type="EC" id="2.7.8.7"/>
    </reaction>
</comment>
<name>A0A0X8FKW7_9LACT</name>
<sequence>MIVGTGIDLVEIDRISQAQTRNPRFCQRVLSPVELATFQRLSHPGRQASYLAGRWAAKEAFAKALGTGIGSQLAMTDISITNDSLGAPKLLASQFEGQVHLSISHSREYAVAQVILEK</sequence>
<evidence type="ECO:0000313" key="13">
    <source>
        <dbReference type="Proteomes" id="UP000062260"/>
    </source>
</evidence>
<keyword evidence="9 11" id="KW-0443">Lipid metabolism</keyword>
<keyword evidence="8 11" id="KW-0460">Magnesium</keyword>
<evidence type="ECO:0000256" key="10">
    <source>
        <dbReference type="ARBA" id="ARBA00023160"/>
    </source>
</evidence>
<dbReference type="Proteomes" id="UP000062260">
    <property type="component" value="Chromosome"/>
</dbReference>
<keyword evidence="3 11" id="KW-0963">Cytoplasm</keyword>
<reference evidence="13" key="2">
    <citation type="submission" date="2016-01" db="EMBL/GenBank/DDBJ databases">
        <title>Six Aerococcus type strain genome sequencing and assembly using PacBio and Illumina Hiseq.</title>
        <authorList>
            <person name="Carkaci D."/>
            <person name="Dargis R."/>
            <person name="Nielsen X.C."/>
            <person name="Skovgaard O."/>
            <person name="Fuursted K."/>
            <person name="Christensen J.J."/>
        </authorList>
    </citation>
    <scope>NUCLEOTIDE SEQUENCE [LARGE SCALE GENOMIC DNA]</scope>
    <source>
        <strain evidence="13">CCUG42038B</strain>
    </source>
</reference>
<evidence type="ECO:0000256" key="9">
    <source>
        <dbReference type="ARBA" id="ARBA00023098"/>
    </source>
</evidence>
<evidence type="ECO:0000256" key="8">
    <source>
        <dbReference type="ARBA" id="ARBA00022842"/>
    </source>
</evidence>
<dbReference type="GO" id="GO:0019878">
    <property type="term" value="P:lysine biosynthetic process via aminoadipic acid"/>
    <property type="evidence" value="ECO:0007669"/>
    <property type="project" value="TreeGrafter"/>
</dbReference>
<dbReference type="GO" id="GO:0005829">
    <property type="term" value="C:cytosol"/>
    <property type="evidence" value="ECO:0007669"/>
    <property type="project" value="TreeGrafter"/>
</dbReference>
<keyword evidence="7 11" id="KW-0276">Fatty acid metabolism</keyword>
<organism evidence="12 13">
    <name type="scientific">Aerococcus urinaehominis</name>
    <dbReference type="NCBI Taxonomy" id="128944"/>
    <lineage>
        <taxon>Bacteria</taxon>
        <taxon>Bacillati</taxon>
        <taxon>Bacillota</taxon>
        <taxon>Bacilli</taxon>
        <taxon>Lactobacillales</taxon>
        <taxon>Aerococcaceae</taxon>
        <taxon>Aerococcus</taxon>
    </lineage>
</organism>
<dbReference type="GO" id="GO:0008897">
    <property type="term" value="F:holo-[acyl-carrier-protein] synthase activity"/>
    <property type="evidence" value="ECO:0007669"/>
    <property type="project" value="UniProtKB-UniRule"/>
</dbReference>
<reference evidence="12 13" key="1">
    <citation type="journal article" date="2016" name="Genome Announc.">
        <title>Complete Genome Sequences of Aerococcus christensenii CCUG 28831T, Aerococcus sanguinicola CCUG 43001T, Aerococcus urinae CCUG 36881T, Aerococcus urinaeequi CCUG 28094T, Aerococcus urinaehominis CCUG 42038 BT, and Aerococcus viridans CCUG 4311T.</title>
        <authorList>
            <person name="Carkaci D."/>
            <person name="Dargis R."/>
            <person name="Nielsen X.C."/>
            <person name="Skovgaard O."/>
            <person name="Fuursted K."/>
            <person name="Christensen J.J."/>
        </authorList>
    </citation>
    <scope>NUCLEOTIDE SEQUENCE [LARGE SCALE GENOMIC DNA]</scope>
    <source>
        <strain evidence="12 13">CCUG42038B</strain>
    </source>
</reference>
<evidence type="ECO:0000256" key="4">
    <source>
        <dbReference type="ARBA" id="ARBA00022516"/>
    </source>
</evidence>
<feature type="binding site" evidence="11">
    <location>
        <position position="59"/>
    </location>
    <ligand>
        <name>Mg(2+)</name>
        <dbReference type="ChEBI" id="CHEBI:18420"/>
    </ligand>
</feature>
<dbReference type="InterPro" id="IPR004568">
    <property type="entry name" value="Ppantetheine-prot_Trfase_dom"/>
</dbReference>
<feature type="binding site" evidence="11">
    <location>
        <position position="8"/>
    </location>
    <ligand>
        <name>Mg(2+)</name>
        <dbReference type="ChEBI" id="CHEBI:18420"/>
    </ligand>
</feature>
<comment type="cofactor">
    <cofactor evidence="1 11">
        <name>Mg(2+)</name>
        <dbReference type="ChEBI" id="CHEBI:18420"/>
    </cofactor>
</comment>
<dbReference type="HAMAP" id="MF_00101">
    <property type="entry name" value="AcpS"/>
    <property type="match status" value="1"/>
</dbReference>
<comment type="similarity">
    <text evidence="2">Belongs to the P-Pant transferase superfamily. Gsp/Sfp/HetI/AcpT family.</text>
</comment>
<comment type="similarity">
    <text evidence="11">Belongs to the P-Pant transferase superfamily. AcpS family.</text>
</comment>
<evidence type="ECO:0000256" key="7">
    <source>
        <dbReference type="ARBA" id="ARBA00022832"/>
    </source>
</evidence>
<dbReference type="InterPro" id="IPR002582">
    <property type="entry name" value="ACPS"/>
</dbReference>
<evidence type="ECO:0000256" key="3">
    <source>
        <dbReference type="ARBA" id="ARBA00022490"/>
    </source>
</evidence>
<evidence type="ECO:0000313" key="12">
    <source>
        <dbReference type="EMBL" id="AMB99197.1"/>
    </source>
</evidence>
<evidence type="ECO:0000256" key="5">
    <source>
        <dbReference type="ARBA" id="ARBA00022679"/>
    </source>
</evidence>
<dbReference type="PANTHER" id="PTHR12215">
    <property type="entry name" value="PHOSPHOPANTETHEINE TRANSFERASE"/>
    <property type="match status" value="1"/>
</dbReference>
<dbReference type="SUPFAM" id="SSF56214">
    <property type="entry name" value="4'-phosphopantetheinyl transferase"/>
    <property type="match status" value="1"/>
</dbReference>
<keyword evidence="6 11" id="KW-0479">Metal-binding</keyword>
<evidence type="ECO:0000256" key="6">
    <source>
        <dbReference type="ARBA" id="ARBA00022723"/>
    </source>
</evidence>
<dbReference type="KEGG" id="auh:AWM75_03890"/>
<evidence type="ECO:0000256" key="1">
    <source>
        <dbReference type="ARBA" id="ARBA00001946"/>
    </source>
</evidence>
<keyword evidence="13" id="KW-1185">Reference proteome</keyword>
<dbReference type="EMBL" id="CP014163">
    <property type="protein sequence ID" value="AMB99197.1"/>
    <property type="molecule type" value="Genomic_DNA"/>
</dbReference>
<dbReference type="GO" id="GO:0000287">
    <property type="term" value="F:magnesium ion binding"/>
    <property type="evidence" value="ECO:0007669"/>
    <property type="project" value="UniProtKB-UniRule"/>
</dbReference>
<dbReference type="OrthoDB" id="517356at2"/>